<keyword evidence="7" id="KW-1185">Reference proteome</keyword>
<sequence>MLGRITQRSIAMNSLTNLQINQNRTAKLQEQITSGSSLTKGSDDSVRAAAALRLNGEIALNGDYGRNLSDARNVMDSQESALNSTVDRLQRVRELAVGAVNGTLDANGRAAYASEIREIRNTILGDANTNYAGRAVFGGTTDSTVAYAAATPPATGYVTHDDGGTVTRTISAGVTVTVNTPGASVFGDATSNVFDELDRLADDIAAGTYGAGSAVDVATIDGRISAATNAMATIGAKQNQVDHAEDVNTSQLQYLQAQLEDATGVDPAKAYLEFTQQNVAYQAALQVTAKTVQTSLMDFLR</sequence>
<evidence type="ECO:0000259" key="5">
    <source>
        <dbReference type="Pfam" id="PF00700"/>
    </source>
</evidence>
<evidence type="ECO:0000259" key="4">
    <source>
        <dbReference type="Pfam" id="PF00669"/>
    </source>
</evidence>
<dbReference type="AlphaFoldDB" id="A0A2T0RAR6"/>
<keyword evidence="6" id="KW-0966">Cell projection</keyword>
<comment type="subcellular location">
    <subcellularLocation>
        <location evidence="1">Bacterial flagellum</location>
    </subcellularLocation>
</comment>
<evidence type="ECO:0000256" key="3">
    <source>
        <dbReference type="ARBA" id="ARBA00023143"/>
    </source>
</evidence>
<dbReference type="InterPro" id="IPR046358">
    <property type="entry name" value="Flagellin_C"/>
</dbReference>
<protein>
    <submittedName>
        <fullName evidence="6">Flagellar hook-associated protein 3 FlgL</fullName>
    </submittedName>
</protein>
<evidence type="ECO:0000313" key="6">
    <source>
        <dbReference type="EMBL" id="PRY18255.1"/>
    </source>
</evidence>
<name>A0A2T0RAR6_9ACTN</name>
<dbReference type="EMBL" id="PVZF01000001">
    <property type="protein sequence ID" value="PRY18255.1"/>
    <property type="molecule type" value="Genomic_DNA"/>
</dbReference>
<feature type="domain" description="Flagellin N-terminal" evidence="4">
    <location>
        <begin position="8"/>
        <end position="140"/>
    </location>
</feature>
<dbReference type="RefSeq" id="WP_106206604.1">
    <property type="nucleotide sequence ID" value="NZ_PVZF01000001.1"/>
</dbReference>
<gene>
    <name evidence="6" type="ORF">CLV37_101500</name>
</gene>
<proteinExistence type="inferred from homology"/>
<comment type="similarity">
    <text evidence="2">Belongs to the bacterial flagellin family.</text>
</comment>
<dbReference type="Proteomes" id="UP000238083">
    <property type="component" value="Unassembled WGS sequence"/>
</dbReference>
<organism evidence="6 7">
    <name type="scientific">Kineococcus rhizosphaerae</name>
    <dbReference type="NCBI Taxonomy" id="559628"/>
    <lineage>
        <taxon>Bacteria</taxon>
        <taxon>Bacillati</taxon>
        <taxon>Actinomycetota</taxon>
        <taxon>Actinomycetes</taxon>
        <taxon>Kineosporiales</taxon>
        <taxon>Kineosporiaceae</taxon>
        <taxon>Kineococcus</taxon>
    </lineage>
</organism>
<dbReference type="GO" id="GO:0005198">
    <property type="term" value="F:structural molecule activity"/>
    <property type="evidence" value="ECO:0007669"/>
    <property type="project" value="InterPro"/>
</dbReference>
<comment type="caution">
    <text evidence="6">The sequence shown here is derived from an EMBL/GenBank/DDBJ whole genome shotgun (WGS) entry which is preliminary data.</text>
</comment>
<evidence type="ECO:0000313" key="7">
    <source>
        <dbReference type="Proteomes" id="UP000238083"/>
    </source>
</evidence>
<accession>A0A2T0RAR6</accession>
<dbReference type="Pfam" id="PF00669">
    <property type="entry name" value="Flagellin_N"/>
    <property type="match status" value="1"/>
</dbReference>
<keyword evidence="6" id="KW-0969">Cilium</keyword>
<dbReference type="Pfam" id="PF00700">
    <property type="entry name" value="Flagellin_C"/>
    <property type="match status" value="1"/>
</dbReference>
<keyword evidence="6" id="KW-0282">Flagellum</keyword>
<dbReference type="Gene3D" id="1.20.1330.10">
    <property type="entry name" value="f41 fragment of flagellin, N-terminal domain"/>
    <property type="match status" value="1"/>
</dbReference>
<reference evidence="6 7" key="1">
    <citation type="submission" date="2018-03" db="EMBL/GenBank/DDBJ databases">
        <title>Genomic Encyclopedia of Archaeal and Bacterial Type Strains, Phase II (KMG-II): from individual species to whole genera.</title>
        <authorList>
            <person name="Goeker M."/>
        </authorList>
    </citation>
    <scope>NUCLEOTIDE SEQUENCE [LARGE SCALE GENOMIC DNA]</scope>
    <source>
        <strain evidence="6 7">DSM 19711</strain>
    </source>
</reference>
<dbReference type="PANTHER" id="PTHR42792:SF1">
    <property type="entry name" value="FLAGELLAR HOOK-ASSOCIATED PROTEIN 3"/>
    <property type="match status" value="1"/>
</dbReference>
<dbReference type="PANTHER" id="PTHR42792">
    <property type="entry name" value="FLAGELLIN"/>
    <property type="match status" value="1"/>
</dbReference>
<dbReference type="OrthoDB" id="9758307at2"/>
<dbReference type="SUPFAM" id="SSF64518">
    <property type="entry name" value="Phase 1 flagellin"/>
    <property type="match status" value="1"/>
</dbReference>
<dbReference type="InterPro" id="IPR001029">
    <property type="entry name" value="Flagellin_N"/>
</dbReference>
<dbReference type="InterPro" id="IPR001492">
    <property type="entry name" value="Flagellin"/>
</dbReference>
<dbReference type="GO" id="GO:0071973">
    <property type="term" value="P:bacterial-type flagellum-dependent cell motility"/>
    <property type="evidence" value="ECO:0007669"/>
    <property type="project" value="InterPro"/>
</dbReference>
<keyword evidence="3" id="KW-0975">Bacterial flagellum</keyword>
<evidence type="ECO:0000256" key="2">
    <source>
        <dbReference type="ARBA" id="ARBA00005709"/>
    </source>
</evidence>
<feature type="domain" description="Flagellin C-terminal" evidence="5">
    <location>
        <begin position="218"/>
        <end position="300"/>
    </location>
</feature>
<dbReference type="NCBIfam" id="TIGR02550">
    <property type="entry name" value="flagell_flgL"/>
    <property type="match status" value="1"/>
</dbReference>
<evidence type="ECO:0000256" key="1">
    <source>
        <dbReference type="ARBA" id="ARBA00004365"/>
    </source>
</evidence>
<dbReference type="InterPro" id="IPR013384">
    <property type="entry name" value="Flagell_FlgL"/>
</dbReference>
<dbReference type="GO" id="GO:0009424">
    <property type="term" value="C:bacterial-type flagellum hook"/>
    <property type="evidence" value="ECO:0007669"/>
    <property type="project" value="InterPro"/>
</dbReference>